<comment type="caution">
    <text evidence="2">The sequence shown here is derived from an EMBL/GenBank/DDBJ whole genome shotgun (WGS) entry which is preliminary data.</text>
</comment>
<dbReference type="Proteomes" id="UP000789524">
    <property type="component" value="Unassembled WGS sequence"/>
</dbReference>
<reference evidence="2" key="1">
    <citation type="submission" date="2021-09" db="EMBL/GenBank/DDBJ databases">
        <authorList>
            <person name="Martin H S."/>
        </authorList>
    </citation>
    <scope>NUCLEOTIDE SEQUENCE</scope>
</reference>
<proteinExistence type="predicted"/>
<keyword evidence="3" id="KW-1185">Reference proteome</keyword>
<feature type="signal peptide" evidence="1">
    <location>
        <begin position="1"/>
        <end position="20"/>
    </location>
</feature>
<gene>
    <name evidence="2" type="ORF">DCHRY22_LOCUS11825</name>
</gene>
<evidence type="ECO:0000313" key="2">
    <source>
        <dbReference type="EMBL" id="CAG9576060.1"/>
    </source>
</evidence>
<protein>
    <submittedName>
        <fullName evidence="2">(African queen) hypothetical protein</fullName>
    </submittedName>
</protein>
<sequence length="377" mass="43565">MVKLLSICILLLDILAKVKAYKNRLYTIANFDESRTRGYKCDVYEGITFREEHGQWVYKEDLSILEEKELRGTSEPIDNETIENPFEMFEQNLHKFLFGENVEIEENTDDPNKLKHEEGNDTDIFKHYVIGNYFHAETFNNKSAVHLPPLEFVQRGHCYLNITRDYMQTAVNAFAIFLYGSIEDIQQMPADYVLRSSRTIAMMKIAREKIAVTWTVVKGNRSTEEITSDVLELYRPLFKYINGREIARLNLSDESILTYIGTHSDLDRHQALGKSYSWDARDVSRLGVLLAEVDGEDLSSIKPEAMSGIASKVMLHIPARNLKHLTDIQMQHLGPKSFNILTRKLKIYEDQKQLYESSKGCRSFACVSILFLNILRI</sequence>
<organism evidence="2 3">
    <name type="scientific">Danaus chrysippus</name>
    <name type="common">African queen</name>
    <dbReference type="NCBI Taxonomy" id="151541"/>
    <lineage>
        <taxon>Eukaryota</taxon>
        <taxon>Metazoa</taxon>
        <taxon>Ecdysozoa</taxon>
        <taxon>Arthropoda</taxon>
        <taxon>Hexapoda</taxon>
        <taxon>Insecta</taxon>
        <taxon>Pterygota</taxon>
        <taxon>Neoptera</taxon>
        <taxon>Endopterygota</taxon>
        <taxon>Lepidoptera</taxon>
        <taxon>Glossata</taxon>
        <taxon>Ditrysia</taxon>
        <taxon>Papilionoidea</taxon>
        <taxon>Nymphalidae</taxon>
        <taxon>Danainae</taxon>
        <taxon>Danaini</taxon>
        <taxon>Danaina</taxon>
        <taxon>Danaus</taxon>
        <taxon>Anosia</taxon>
    </lineage>
</organism>
<name>A0A8J2W8E9_9NEOP</name>
<accession>A0A8J2W8E9</accession>
<dbReference type="EMBL" id="CAKASE010000074">
    <property type="protein sequence ID" value="CAG9576060.1"/>
    <property type="molecule type" value="Genomic_DNA"/>
</dbReference>
<keyword evidence="1" id="KW-0732">Signal</keyword>
<dbReference type="AlphaFoldDB" id="A0A8J2W8E9"/>
<feature type="chain" id="PRO_5035318847" evidence="1">
    <location>
        <begin position="21"/>
        <end position="377"/>
    </location>
</feature>
<evidence type="ECO:0000256" key="1">
    <source>
        <dbReference type="SAM" id="SignalP"/>
    </source>
</evidence>
<evidence type="ECO:0000313" key="3">
    <source>
        <dbReference type="Proteomes" id="UP000789524"/>
    </source>
</evidence>
<dbReference type="OrthoDB" id="6753181at2759"/>